<sequence length="80" mass="8875">MTVGAFVRLEQAPQNEIEQERAAHAFATLLPSCSCLKQNKEIYNAIVTTVTELATLAPVYHLKCLPDREATELCRKTVEG</sequence>
<name>A0A6N2U2B5_BACUN</name>
<accession>A0A6N2U2B5</accession>
<evidence type="ECO:0000313" key="1">
    <source>
        <dbReference type="EMBL" id="VYT12624.1"/>
    </source>
</evidence>
<dbReference type="AlphaFoldDB" id="A0A6N2U2B5"/>
<gene>
    <name evidence="1" type="ORF">BULFYP32_01934</name>
</gene>
<reference evidence="1" key="1">
    <citation type="submission" date="2019-11" db="EMBL/GenBank/DDBJ databases">
        <authorList>
            <person name="Feng L."/>
        </authorList>
    </citation>
    <scope>NUCLEOTIDE SEQUENCE</scope>
    <source>
        <strain evidence="1">BuniformisLFYP32</strain>
    </source>
</reference>
<organism evidence="1">
    <name type="scientific">Bacteroides uniformis</name>
    <dbReference type="NCBI Taxonomy" id="820"/>
    <lineage>
        <taxon>Bacteria</taxon>
        <taxon>Pseudomonadati</taxon>
        <taxon>Bacteroidota</taxon>
        <taxon>Bacteroidia</taxon>
        <taxon>Bacteroidales</taxon>
        <taxon>Bacteroidaceae</taxon>
        <taxon>Bacteroides</taxon>
    </lineage>
</organism>
<proteinExistence type="predicted"/>
<protein>
    <submittedName>
        <fullName evidence="1">Uncharacterized protein</fullName>
    </submittedName>
</protein>
<dbReference type="EMBL" id="CACRTC010000022">
    <property type="protein sequence ID" value="VYT12624.1"/>
    <property type="molecule type" value="Genomic_DNA"/>
</dbReference>